<keyword evidence="3" id="KW-1185">Reference proteome</keyword>
<dbReference type="Pfam" id="PF07833">
    <property type="entry name" value="Cu_amine_oxidN1"/>
    <property type="match status" value="1"/>
</dbReference>
<dbReference type="Gene3D" id="3.30.457.10">
    <property type="entry name" value="Copper amine oxidase-like, N-terminal domain"/>
    <property type="match status" value="1"/>
</dbReference>
<accession>A0A8J7W008</accession>
<dbReference type="Proteomes" id="UP000675664">
    <property type="component" value="Unassembled WGS sequence"/>
</dbReference>
<gene>
    <name evidence="2" type="ORF">KCX82_10360</name>
</gene>
<dbReference type="InterPro" id="IPR012854">
    <property type="entry name" value="Cu_amine_oxidase-like_N"/>
</dbReference>
<evidence type="ECO:0000313" key="2">
    <source>
        <dbReference type="EMBL" id="MBR0598277.1"/>
    </source>
</evidence>
<comment type="caution">
    <text evidence="2">The sequence shown here is derived from an EMBL/GenBank/DDBJ whole genome shotgun (WGS) entry which is preliminary data.</text>
</comment>
<dbReference type="InterPro" id="IPR036582">
    <property type="entry name" value="Mao_N_sf"/>
</dbReference>
<dbReference type="SUPFAM" id="SSF55383">
    <property type="entry name" value="Copper amine oxidase, domain N"/>
    <property type="match status" value="1"/>
</dbReference>
<sequence length="123" mass="13303">MTDVIAQSSEIKVKYNGTYLTFDQPPVNQDGSVLVPMKVIFEAIGAALTWDPAEKKVTAILGDKTIVLVIGNQTATVNGVPQTLSVPAKLINSRTMVPVRFVSESLDADVSWDQTTKTVIIKN</sequence>
<name>A0A8J7W008_9FIRM</name>
<evidence type="ECO:0000313" key="3">
    <source>
        <dbReference type="Proteomes" id="UP000675664"/>
    </source>
</evidence>
<dbReference type="EMBL" id="JAGSND010000006">
    <property type="protein sequence ID" value="MBR0598277.1"/>
    <property type="molecule type" value="Genomic_DNA"/>
</dbReference>
<protein>
    <submittedName>
        <fullName evidence="2">Copper amine oxidase N-terminal domain-containing protein</fullName>
    </submittedName>
</protein>
<reference evidence="2" key="2">
    <citation type="submission" date="2021-04" db="EMBL/GenBank/DDBJ databases">
        <authorList>
            <person name="Liu J."/>
        </authorList>
    </citation>
    <scope>NUCLEOTIDE SEQUENCE</scope>
    <source>
        <strain evidence="2">BAD-6</strain>
    </source>
</reference>
<reference evidence="2" key="1">
    <citation type="submission" date="2021-04" db="EMBL/GenBank/DDBJ databases">
        <title>Sinoanaerobacter chloroacetimidivorans sp. nov., an obligate anaerobic bacterium isolated from anaerobic sludge.</title>
        <authorList>
            <person name="Bao Y."/>
        </authorList>
    </citation>
    <scope>NUCLEOTIDE SEQUENCE</scope>
    <source>
        <strain evidence="2">BAD-6</strain>
    </source>
</reference>
<organism evidence="2 3">
    <name type="scientific">Sinanaerobacter chloroacetimidivorans</name>
    <dbReference type="NCBI Taxonomy" id="2818044"/>
    <lineage>
        <taxon>Bacteria</taxon>
        <taxon>Bacillati</taxon>
        <taxon>Bacillota</taxon>
        <taxon>Clostridia</taxon>
        <taxon>Peptostreptococcales</taxon>
        <taxon>Anaerovoracaceae</taxon>
        <taxon>Sinanaerobacter</taxon>
    </lineage>
</organism>
<feature type="domain" description="Copper amine oxidase-like N-terminal" evidence="1">
    <location>
        <begin position="15"/>
        <end position="121"/>
    </location>
</feature>
<proteinExistence type="predicted"/>
<dbReference type="AlphaFoldDB" id="A0A8J7W008"/>
<evidence type="ECO:0000259" key="1">
    <source>
        <dbReference type="Pfam" id="PF07833"/>
    </source>
</evidence>